<dbReference type="SMART" id="SM00421">
    <property type="entry name" value="HTH_LUXR"/>
    <property type="match status" value="1"/>
</dbReference>
<dbReference type="InterPro" id="IPR036388">
    <property type="entry name" value="WH-like_DNA-bd_sf"/>
</dbReference>
<dbReference type="InterPro" id="IPR000792">
    <property type="entry name" value="Tscrpt_reg_LuxR_C"/>
</dbReference>
<dbReference type="OrthoDB" id="4307453at2"/>
<accession>A0A2N9B257</accession>
<feature type="domain" description="HTH luxR-type" evidence="1">
    <location>
        <begin position="222"/>
        <end position="279"/>
    </location>
</feature>
<evidence type="ECO:0000313" key="2">
    <source>
        <dbReference type="EMBL" id="SOR77406.1"/>
    </source>
</evidence>
<keyword evidence="3" id="KW-1185">Reference proteome</keyword>
<dbReference type="RefSeq" id="WP_158688463.1">
    <property type="nucleotide sequence ID" value="NZ_LT962942.1"/>
</dbReference>
<dbReference type="EMBL" id="LT963352">
    <property type="protein sequence ID" value="SOR77406.1"/>
    <property type="molecule type" value="Genomic_DNA"/>
</dbReference>
<dbReference type="SUPFAM" id="SSF46894">
    <property type="entry name" value="C-terminal effector domain of the bipartite response regulators"/>
    <property type="match status" value="1"/>
</dbReference>
<dbReference type="PANTHER" id="PTHR34293">
    <property type="entry name" value="HTH-TYPE TRANSCRIPTIONAL REGULATOR TRMBL2"/>
    <property type="match status" value="1"/>
</dbReference>
<dbReference type="GO" id="GO:0003677">
    <property type="term" value="F:DNA binding"/>
    <property type="evidence" value="ECO:0007669"/>
    <property type="project" value="InterPro"/>
</dbReference>
<dbReference type="Pfam" id="PF00196">
    <property type="entry name" value="GerE"/>
    <property type="match status" value="1"/>
</dbReference>
<gene>
    <name evidence="2" type="ORF">SCNRRL3882_0878</name>
</gene>
<dbReference type="GO" id="GO:0006355">
    <property type="term" value="P:regulation of DNA-templated transcription"/>
    <property type="evidence" value="ECO:0007669"/>
    <property type="project" value="InterPro"/>
</dbReference>
<name>A0A2N9B257_STRCX</name>
<dbReference type="AlphaFoldDB" id="A0A2N9B257"/>
<dbReference type="InterPro" id="IPR051797">
    <property type="entry name" value="TrmB-like"/>
</dbReference>
<sequence length="302" mass="33112">MFSNEARQSDALLKRGTTASWPYPEQTADALSLATLAEEVRAIQSKVGQVRAGLTQLWEVQEALGKSSESGDGLRRITGLREINALLTAAASECRQSVATAQPRGPRQPEVLEQALPRDIAMLRRGVRMRTIYQHTARFSAPTQAYVEKVTALGGEVRTLAEFFERLIVFDRTVAFIPDPEDQQTAVMIRDPAVVAFLVGAFDRVWLTAVPFSSAYESRTEDGIVLAIQQSIARLLLHEEKDAAIARRLGISERNCRGHIAKLMKRLGARNRTHLGYLLASSGLLTADADAGADRDEAGQSL</sequence>
<dbReference type="PANTHER" id="PTHR34293:SF1">
    <property type="entry name" value="HTH-TYPE TRANSCRIPTIONAL REGULATOR TRMBL2"/>
    <property type="match status" value="1"/>
</dbReference>
<evidence type="ECO:0000259" key="1">
    <source>
        <dbReference type="SMART" id="SM00421"/>
    </source>
</evidence>
<dbReference type="InterPro" id="IPR016032">
    <property type="entry name" value="Sig_transdc_resp-reg_C-effctor"/>
</dbReference>
<evidence type="ECO:0000313" key="3">
    <source>
        <dbReference type="Proteomes" id="UP000235464"/>
    </source>
</evidence>
<organism evidence="2 3">
    <name type="scientific">Streptomyces chartreusis NRRL 3882</name>
    <dbReference type="NCBI Taxonomy" id="1079985"/>
    <lineage>
        <taxon>Bacteria</taxon>
        <taxon>Bacillati</taxon>
        <taxon>Actinomycetota</taxon>
        <taxon>Actinomycetes</taxon>
        <taxon>Kitasatosporales</taxon>
        <taxon>Streptomycetaceae</taxon>
        <taxon>Streptomyces</taxon>
    </lineage>
</organism>
<protein>
    <submittedName>
        <fullName evidence="2">Bacterial regulatory proteins, luxR family</fullName>
    </submittedName>
</protein>
<proteinExistence type="predicted"/>
<reference evidence="3" key="1">
    <citation type="submission" date="2017-11" db="EMBL/GenBank/DDBJ databases">
        <authorList>
            <person name="Wibberg D."/>
        </authorList>
    </citation>
    <scope>NUCLEOTIDE SEQUENCE [LARGE SCALE GENOMIC DNA]</scope>
</reference>
<dbReference type="Gene3D" id="1.10.10.10">
    <property type="entry name" value="Winged helix-like DNA-binding domain superfamily/Winged helix DNA-binding domain"/>
    <property type="match status" value="1"/>
</dbReference>
<dbReference type="Proteomes" id="UP000235464">
    <property type="component" value="Chromosome I"/>
</dbReference>